<sequence length="625" mass="66780">MTSVKHMKWWGWGNEGVGFHHEDKPGFAPFVEYAVGLDLGSATRAGEPSFDELDVPKSTATAAFTKQLAAIVGADNVTRDDMARVIHTYGKSLRDLVRIRSNAIKRSPDVVVYPADEAEVQAIVDAAVAANAVIIPFGGGSNIAGSLEAMPAEKRVVISLDLGRLRKVVAIDAAAGLARIQAGAQGPDLEKQLNARGWTIGHFPDSFTHSTVGGWVATRSSGMQSDKYGDIADITRGLRVVRPDAMLVLRPLPSTSSGPSVREMILGSEGRLGVITEVTVQVHRIPKKRDVYAYFFPNWKSGIAAMQAISESDATPSITRISDAKETGFSLATSKTRSGLSKFTAETALPKIMTSKGWNLDEICLSFIGFEGGVAHAKRQKKIVDKIVTKHGGMGVGKGPGILYDQKKFDTPYLRDFLLDMGAAGDVSETATPWSSVVKLHSAAHKAAQAAYDSLGTKGWIMSHMSHSYHSGACLYFTFAFTFRDDPLGEYDTVKRAIQQSFVDNDGTISHHHGVGLEHSPWLEQDISPEGVKVMRGLFDAADPAGNFNPGKITPAPVVPVRAAPKTKTTTTTTTAPAKKTAAVKKTAPTAKAAPKTKAVPKAKAAPKTATAQPKSTRAKATPKK</sequence>
<evidence type="ECO:0000256" key="1">
    <source>
        <dbReference type="ARBA" id="ARBA00008000"/>
    </source>
</evidence>
<dbReference type="EMBL" id="BAAAKW010000001">
    <property type="protein sequence ID" value="GAA1205262.1"/>
    <property type="molecule type" value="Genomic_DNA"/>
</dbReference>
<dbReference type="InterPro" id="IPR016167">
    <property type="entry name" value="FAD-bd_PCMH_sub1"/>
</dbReference>
<dbReference type="Gene3D" id="1.10.45.10">
    <property type="entry name" value="Vanillyl-alcohol Oxidase, Chain A, domain 4"/>
    <property type="match status" value="1"/>
</dbReference>
<name>A0ABN1VCC7_9MICO</name>
<dbReference type="RefSeq" id="WP_343922105.1">
    <property type="nucleotide sequence ID" value="NZ_BAAAKW010000001.1"/>
</dbReference>
<dbReference type="InterPro" id="IPR025650">
    <property type="entry name" value="Alkyl-DHAP_Synthase"/>
</dbReference>
<dbReference type="Gene3D" id="3.30.465.10">
    <property type="match status" value="1"/>
</dbReference>
<dbReference type="SUPFAM" id="SSF55103">
    <property type="entry name" value="FAD-linked oxidases, C-terminal domain"/>
    <property type="match status" value="1"/>
</dbReference>
<dbReference type="InterPro" id="IPR036318">
    <property type="entry name" value="FAD-bd_PCMH-like_sf"/>
</dbReference>
<organism evidence="7 8">
    <name type="scientific">Rhodoglobus aureus</name>
    <dbReference type="NCBI Taxonomy" id="191497"/>
    <lineage>
        <taxon>Bacteria</taxon>
        <taxon>Bacillati</taxon>
        <taxon>Actinomycetota</taxon>
        <taxon>Actinomycetes</taxon>
        <taxon>Micrococcales</taxon>
        <taxon>Microbacteriaceae</taxon>
        <taxon>Rhodoglobus</taxon>
    </lineage>
</organism>
<dbReference type="InterPro" id="IPR006094">
    <property type="entry name" value="Oxid_FAD_bind_N"/>
</dbReference>
<comment type="caution">
    <text evidence="7">The sequence shown here is derived from an EMBL/GenBank/DDBJ whole genome shotgun (WGS) entry which is preliminary data.</text>
</comment>
<accession>A0ABN1VCC7</accession>
<keyword evidence="4" id="KW-0560">Oxidoreductase</keyword>
<dbReference type="SUPFAM" id="SSF56176">
    <property type="entry name" value="FAD-binding/transporter-associated domain-like"/>
    <property type="match status" value="1"/>
</dbReference>
<evidence type="ECO:0000313" key="8">
    <source>
        <dbReference type="Proteomes" id="UP001500943"/>
    </source>
</evidence>
<dbReference type="PANTHER" id="PTHR46568">
    <property type="entry name" value="ALKYLDIHYDROXYACETONEPHOSPHATE SYNTHASE, PEROXISOMAL"/>
    <property type="match status" value="1"/>
</dbReference>
<feature type="compositionally biased region" description="Low complexity" evidence="5">
    <location>
        <begin position="565"/>
        <end position="612"/>
    </location>
</feature>
<dbReference type="InterPro" id="IPR016164">
    <property type="entry name" value="FAD-linked_Oxase-like_C"/>
</dbReference>
<evidence type="ECO:0000313" key="7">
    <source>
        <dbReference type="EMBL" id="GAA1205262.1"/>
    </source>
</evidence>
<evidence type="ECO:0000256" key="2">
    <source>
        <dbReference type="ARBA" id="ARBA00022630"/>
    </source>
</evidence>
<dbReference type="Proteomes" id="UP001500943">
    <property type="component" value="Unassembled WGS sequence"/>
</dbReference>
<dbReference type="Gene3D" id="3.30.300.330">
    <property type="match status" value="1"/>
</dbReference>
<feature type="domain" description="FAD-binding PCMH-type" evidence="6">
    <location>
        <begin position="104"/>
        <end position="285"/>
    </location>
</feature>
<gene>
    <name evidence="7" type="ORF">GCM10009655_00290</name>
</gene>
<dbReference type="InterPro" id="IPR004113">
    <property type="entry name" value="FAD-bd_oxidored_4_C"/>
</dbReference>
<dbReference type="Pfam" id="PF01565">
    <property type="entry name" value="FAD_binding_4"/>
    <property type="match status" value="1"/>
</dbReference>
<dbReference type="Pfam" id="PF02913">
    <property type="entry name" value="FAD-oxidase_C"/>
    <property type="match status" value="1"/>
</dbReference>
<evidence type="ECO:0000259" key="6">
    <source>
        <dbReference type="PROSITE" id="PS51387"/>
    </source>
</evidence>
<proteinExistence type="inferred from homology"/>
<dbReference type="InterPro" id="IPR016171">
    <property type="entry name" value="Vanillyl_alc_oxidase_C-sub2"/>
</dbReference>
<keyword evidence="2" id="KW-0285">Flavoprotein</keyword>
<dbReference type="Gene3D" id="3.30.43.10">
    <property type="entry name" value="Uridine Diphospho-n-acetylenolpyruvylglucosamine Reductase, domain 2"/>
    <property type="match status" value="1"/>
</dbReference>
<dbReference type="InterPro" id="IPR016166">
    <property type="entry name" value="FAD-bd_PCMH"/>
</dbReference>
<evidence type="ECO:0000256" key="5">
    <source>
        <dbReference type="SAM" id="MobiDB-lite"/>
    </source>
</evidence>
<protein>
    <submittedName>
        <fullName evidence="7">FAD-binding oxidoreductase</fullName>
    </submittedName>
</protein>
<feature type="region of interest" description="Disordered" evidence="5">
    <location>
        <begin position="565"/>
        <end position="625"/>
    </location>
</feature>
<dbReference type="PANTHER" id="PTHR46568:SF1">
    <property type="entry name" value="ALKYLDIHYDROXYACETONEPHOSPHATE SYNTHASE, PEROXISOMAL"/>
    <property type="match status" value="1"/>
</dbReference>
<reference evidence="7 8" key="1">
    <citation type="journal article" date="2019" name="Int. J. Syst. Evol. Microbiol.">
        <title>The Global Catalogue of Microorganisms (GCM) 10K type strain sequencing project: providing services to taxonomists for standard genome sequencing and annotation.</title>
        <authorList>
            <consortium name="The Broad Institute Genomics Platform"/>
            <consortium name="The Broad Institute Genome Sequencing Center for Infectious Disease"/>
            <person name="Wu L."/>
            <person name="Ma J."/>
        </authorList>
    </citation>
    <scope>NUCLEOTIDE SEQUENCE [LARGE SCALE GENOMIC DNA]</scope>
    <source>
        <strain evidence="7 8">JCM 12762</strain>
    </source>
</reference>
<dbReference type="Gene3D" id="3.30.70.3450">
    <property type="match status" value="1"/>
</dbReference>
<evidence type="ECO:0000256" key="3">
    <source>
        <dbReference type="ARBA" id="ARBA00022827"/>
    </source>
</evidence>
<dbReference type="InterPro" id="IPR016169">
    <property type="entry name" value="FAD-bd_PCMH_sub2"/>
</dbReference>
<dbReference type="PROSITE" id="PS51387">
    <property type="entry name" value="FAD_PCMH"/>
    <property type="match status" value="1"/>
</dbReference>
<keyword evidence="8" id="KW-1185">Reference proteome</keyword>
<keyword evidence="3" id="KW-0274">FAD</keyword>
<comment type="similarity">
    <text evidence="1">Belongs to the FAD-binding oxidoreductase/transferase type 4 family.</text>
</comment>
<evidence type="ECO:0000256" key="4">
    <source>
        <dbReference type="ARBA" id="ARBA00023002"/>
    </source>
</evidence>